<dbReference type="Gene3D" id="2.40.50.90">
    <property type="match status" value="1"/>
</dbReference>
<dbReference type="Gene3D" id="3.30.70.330">
    <property type="match status" value="1"/>
</dbReference>
<evidence type="ECO:0000256" key="1">
    <source>
        <dbReference type="ARBA" id="ARBA00022884"/>
    </source>
</evidence>
<dbReference type="SUPFAM" id="SSF63748">
    <property type="entry name" value="Tudor/PWWP/MBT"/>
    <property type="match status" value="1"/>
</dbReference>
<dbReference type="InterPro" id="IPR012677">
    <property type="entry name" value="Nucleotide-bd_a/b_plait_sf"/>
</dbReference>
<dbReference type="AlphaFoldDB" id="A0A815V001"/>
<dbReference type="SUPFAM" id="SSF46785">
    <property type="entry name" value="Winged helix' DNA-binding domain"/>
    <property type="match status" value="1"/>
</dbReference>
<dbReference type="GO" id="GO:0003723">
    <property type="term" value="F:RNA binding"/>
    <property type="evidence" value="ECO:0007669"/>
    <property type="project" value="UniProtKB-UniRule"/>
</dbReference>
<evidence type="ECO:0000256" key="2">
    <source>
        <dbReference type="PROSITE-ProRule" id="PRU00332"/>
    </source>
</evidence>
<dbReference type="EMBL" id="CAJNOR010004716">
    <property type="protein sequence ID" value="CAF1522899.1"/>
    <property type="molecule type" value="Genomic_DNA"/>
</dbReference>
<comment type="caution">
    <text evidence="4">The sequence shown here is derived from an EMBL/GenBank/DDBJ whole genome shotgun (WGS) entry which is preliminary data.</text>
</comment>
<feature type="domain" description="HTH La-type RNA-binding" evidence="3">
    <location>
        <begin position="1"/>
        <end position="91"/>
    </location>
</feature>
<gene>
    <name evidence="4" type="ORF">XAT740_LOCUS40916</name>
</gene>
<dbReference type="PROSITE" id="PS50961">
    <property type="entry name" value="HTH_LA"/>
    <property type="match status" value="1"/>
</dbReference>
<evidence type="ECO:0000313" key="5">
    <source>
        <dbReference type="Proteomes" id="UP000663828"/>
    </source>
</evidence>
<dbReference type="Proteomes" id="UP000663828">
    <property type="component" value="Unassembled WGS sequence"/>
</dbReference>
<dbReference type="InterPro" id="IPR036390">
    <property type="entry name" value="WH_DNA-bd_sf"/>
</dbReference>
<accession>A0A815V001</accession>
<protein>
    <recommendedName>
        <fullName evidence="3">HTH La-type RNA-binding domain-containing protein</fullName>
    </recommendedName>
</protein>
<dbReference type="InterPro" id="IPR035979">
    <property type="entry name" value="RBD_domain_sf"/>
</dbReference>
<name>A0A815V001_ADIRI</name>
<organism evidence="4 5">
    <name type="scientific">Adineta ricciae</name>
    <name type="common">Rotifer</name>
    <dbReference type="NCBI Taxonomy" id="249248"/>
    <lineage>
        <taxon>Eukaryota</taxon>
        <taxon>Metazoa</taxon>
        <taxon>Spiralia</taxon>
        <taxon>Gnathifera</taxon>
        <taxon>Rotifera</taxon>
        <taxon>Eurotatoria</taxon>
        <taxon>Bdelloidea</taxon>
        <taxon>Adinetida</taxon>
        <taxon>Adinetidae</taxon>
        <taxon>Adineta</taxon>
    </lineage>
</organism>
<keyword evidence="5" id="KW-1185">Reference proteome</keyword>
<proteinExistence type="predicted"/>
<sequence length="728" mass="83023">MTDTDALYSKIVHEIESYLSETNLTNNQHLLTCARKNGGWIRLELFRGCQTLSSYSYDKILRALETTRSNQLELSAFEPRCVRRRCEPGSNGNSRTVIIHGLPRDVRYDDLIEFFNRFYSIDEIKLFPSVNKFHESIQVIFTQPAHALAFVHRSKISSIVYDQDYQLSCELTGDSNDGKKDFMKGKSFSTRLNHQSPQSSVHKNDSTICPKLNLKSTMCPTEQILFCQNSSISPSKRNDHAKQTIVHNKFSYAFYQPDHLLHQTHKSVIVSVLNPHCFTIQLSQDVIEFDRFQREINIFYNTMADKQYHMTPEQIRINLCVICCDTKSIGENQIWNRSQILDFDSSDNTVNVFHVDLGTWEEYVPITRLRHITHRFQQHQVFSLTCRLAGILPWSNNNNQITWTDEATNQFLSVLDQVVPDVEFISIASNGCIDTNLFVTVSGQLVCVNDYLVHIKQATNGEQDNLQSEKQENELSIHPVITLYNKLGEVFQKSLIDSCTTSTSSSTISSASMSSRTCVKLIHVNINPSHSKTGDHSRQFHVLPMIFVRYKKTILIPDFNICKLFKIINSSFDISAIENDIGSFPSTPACLNQTFTGFSFQTVTIGHNCVRITSETNSSIFSQLVSLNNMEHSDSITLYSLDFVNDLLKHYQFPIADVFLALENAKCAQLHESDLARWFAIDNKLKTALTPISDDSTESDQSTVISPVEHQPLKQIRLPFSNRLITPT</sequence>
<keyword evidence="1 2" id="KW-0694">RNA-binding</keyword>
<dbReference type="Gene3D" id="1.10.10.10">
    <property type="entry name" value="Winged helix-like DNA-binding domain superfamily/Winged helix DNA-binding domain"/>
    <property type="match status" value="1"/>
</dbReference>
<reference evidence="4" key="1">
    <citation type="submission" date="2021-02" db="EMBL/GenBank/DDBJ databases">
        <authorList>
            <person name="Nowell W R."/>
        </authorList>
    </citation>
    <scope>NUCLEOTIDE SEQUENCE</scope>
</reference>
<dbReference type="InterPro" id="IPR035437">
    <property type="entry name" value="SNase_OB-fold_sf"/>
</dbReference>
<dbReference type="SUPFAM" id="SSF54928">
    <property type="entry name" value="RNA-binding domain, RBD"/>
    <property type="match status" value="1"/>
</dbReference>
<dbReference type="Pfam" id="PF00567">
    <property type="entry name" value="TUDOR"/>
    <property type="match status" value="1"/>
</dbReference>
<dbReference type="SMART" id="SM00715">
    <property type="entry name" value="LA"/>
    <property type="match status" value="1"/>
</dbReference>
<dbReference type="Gene3D" id="2.30.30.140">
    <property type="match status" value="1"/>
</dbReference>
<dbReference type="InterPro" id="IPR006630">
    <property type="entry name" value="La_HTH"/>
</dbReference>
<dbReference type="InterPro" id="IPR036388">
    <property type="entry name" value="WH-like_DNA-bd_sf"/>
</dbReference>
<dbReference type="InterPro" id="IPR002999">
    <property type="entry name" value="Tudor"/>
</dbReference>
<dbReference type="PANTHER" id="PTHR16442">
    <property type="entry name" value="RING FINGER PROTEIN 17"/>
    <property type="match status" value="1"/>
</dbReference>
<evidence type="ECO:0000259" key="3">
    <source>
        <dbReference type="PROSITE" id="PS50961"/>
    </source>
</evidence>
<dbReference type="PANTHER" id="PTHR16442:SF1">
    <property type="entry name" value="RING FINGER PROTEIN 17"/>
    <property type="match status" value="1"/>
</dbReference>
<evidence type="ECO:0000313" key="4">
    <source>
        <dbReference type="EMBL" id="CAF1522899.1"/>
    </source>
</evidence>